<protein>
    <recommendedName>
        <fullName evidence="6">Peptidyl-prolyl cis-trans isomerase</fullName>
        <ecNumber evidence="6">5.2.1.8</ecNumber>
    </recommendedName>
</protein>
<dbReference type="InterPro" id="IPR046357">
    <property type="entry name" value="PPIase_dom_sf"/>
</dbReference>
<dbReference type="SUPFAM" id="SSF54534">
    <property type="entry name" value="FKBP-like"/>
    <property type="match status" value="1"/>
</dbReference>
<organism evidence="8 9">
    <name type="scientific">Rubritalea squalenifaciens DSM 18772</name>
    <dbReference type="NCBI Taxonomy" id="1123071"/>
    <lineage>
        <taxon>Bacteria</taxon>
        <taxon>Pseudomonadati</taxon>
        <taxon>Verrucomicrobiota</taxon>
        <taxon>Verrucomicrobiia</taxon>
        <taxon>Verrucomicrobiales</taxon>
        <taxon>Rubritaleaceae</taxon>
        <taxon>Rubritalea</taxon>
    </lineage>
</organism>
<dbReference type="InParanoid" id="A0A1M6NQY1"/>
<evidence type="ECO:0000256" key="2">
    <source>
        <dbReference type="ARBA" id="ARBA00006577"/>
    </source>
</evidence>
<dbReference type="EMBL" id="FQYR01000005">
    <property type="protein sequence ID" value="SHJ98094.1"/>
    <property type="molecule type" value="Genomic_DNA"/>
</dbReference>
<evidence type="ECO:0000256" key="3">
    <source>
        <dbReference type="ARBA" id="ARBA00023110"/>
    </source>
</evidence>
<dbReference type="AlphaFoldDB" id="A0A1M6NQY1"/>
<keyword evidence="4 5" id="KW-0413">Isomerase</keyword>
<accession>A0A1M6NQY1</accession>
<evidence type="ECO:0000256" key="1">
    <source>
        <dbReference type="ARBA" id="ARBA00000971"/>
    </source>
</evidence>
<feature type="domain" description="PPIase FKBP-type" evidence="7">
    <location>
        <begin position="108"/>
        <end position="194"/>
    </location>
</feature>
<dbReference type="InterPro" id="IPR001179">
    <property type="entry name" value="PPIase_FKBP_dom"/>
</dbReference>
<evidence type="ECO:0000256" key="6">
    <source>
        <dbReference type="RuleBase" id="RU003915"/>
    </source>
</evidence>
<dbReference type="OrthoDB" id="9814548at2"/>
<dbReference type="FunFam" id="3.10.50.40:FF:000006">
    <property type="entry name" value="Peptidyl-prolyl cis-trans isomerase"/>
    <property type="match status" value="1"/>
</dbReference>
<dbReference type="InterPro" id="IPR000774">
    <property type="entry name" value="PPIase_FKBP_N"/>
</dbReference>
<reference evidence="8 9" key="1">
    <citation type="submission" date="2016-11" db="EMBL/GenBank/DDBJ databases">
        <authorList>
            <person name="Jaros S."/>
            <person name="Januszkiewicz K."/>
            <person name="Wedrychowicz H."/>
        </authorList>
    </citation>
    <scope>NUCLEOTIDE SEQUENCE [LARGE SCALE GENOMIC DNA]</scope>
    <source>
        <strain evidence="8 9">DSM 18772</strain>
    </source>
</reference>
<dbReference type="RefSeq" id="WP_143184505.1">
    <property type="nucleotide sequence ID" value="NZ_FQYR01000005.1"/>
</dbReference>
<dbReference type="Proteomes" id="UP000184510">
    <property type="component" value="Unassembled WGS sequence"/>
</dbReference>
<dbReference type="Pfam" id="PF01346">
    <property type="entry name" value="FKBP_N"/>
    <property type="match status" value="1"/>
</dbReference>
<keyword evidence="9" id="KW-1185">Reference proteome</keyword>
<evidence type="ECO:0000313" key="9">
    <source>
        <dbReference type="Proteomes" id="UP000184510"/>
    </source>
</evidence>
<evidence type="ECO:0000256" key="4">
    <source>
        <dbReference type="ARBA" id="ARBA00023235"/>
    </source>
</evidence>
<name>A0A1M6NQY1_9BACT</name>
<dbReference type="STRING" id="1123071.SAMN02745181_2936"/>
<dbReference type="Gene3D" id="3.10.50.40">
    <property type="match status" value="1"/>
</dbReference>
<evidence type="ECO:0000259" key="7">
    <source>
        <dbReference type="PROSITE" id="PS50059"/>
    </source>
</evidence>
<dbReference type="FunCoup" id="A0A1M6NQY1">
    <property type="interactions" value="368"/>
</dbReference>
<dbReference type="GO" id="GO:0006457">
    <property type="term" value="P:protein folding"/>
    <property type="evidence" value="ECO:0007669"/>
    <property type="project" value="InterPro"/>
</dbReference>
<comment type="similarity">
    <text evidence="2 6">Belongs to the FKBP-type PPIase family.</text>
</comment>
<keyword evidence="3 5" id="KW-0697">Rotamase</keyword>
<evidence type="ECO:0000313" key="8">
    <source>
        <dbReference type="EMBL" id="SHJ98094.1"/>
    </source>
</evidence>
<dbReference type="PANTHER" id="PTHR43811">
    <property type="entry name" value="FKBP-TYPE PEPTIDYL-PROLYL CIS-TRANS ISOMERASE FKPA"/>
    <property type="match status" value="1"/>
</dbReference>
<evidence type="ECO:0000256" key="5">
    <source>
        <dbReference type="PROSITE-ProRule" id="PRU00277"/>
    </source>
</evidence>
<dbReference type="EC" id="5.2.1.8" evidence="6"/>
<dbReference type="PANTHER" id="PTHR43811:SF19">
    <property type="entry name" value="39 KDA FK506-BINDING NUCLEAR PROTEIN"/>
    <property type="match status" value="1"/>
</dbReference>
<dbReference type="Pfam" id="PF00254">
    <property type="entry name" value="FKBP_C"/>
    <property type="match status" value="1"/>
</dbReference>
<dbReference type="PROSITE" id="PS50059">
    <property type="entry name" value="FKBP_PPIASE"/>
    <property type="match status" value="1"/>
</dbReference>
<comment type="catalytic activity">
    <reaction evidence="1 5 6">
        <text>[protein]-peptidylproline (omega=180) = [protein]-peptidylproline (omega=0)</text>
        <dbReference type="Rhea" id="RHEA:16237"/>
        <dbReference type="Rhea" id="RHEA-COMP:10747"/>
        <dbReference type="Rhea" id="RHEA-COMP:10748"/>
        <dbReference type="ChEBI" id="CHEBI:83833"/>
        <dbReference type="ChEBI" id="CHEBI:83834"/>
        <dbReference type="EC" id="5.2.1.8"/>
    </reaction>
</comment>
<gene>
    <name evidence="8" type="ORF">SAMN02745181_2936</name>
</gene>
<dbReference type="GO" id="GO:0003755">
    <property type="term" value="F:peptidyl-prolyl cis-trans isomerase activity"/>
    <property type="evidence" value="ECO:0007669"/>
    <property type="project" value="UniProtKB-UniRule"/>
</dbReference>
<proteinExistence type="inferred from homology"/>
<sequence length="194" mass="21507">MELQEALEIVSYKTALKKGEEALADKVLLPETIQQAILDQAEGNARSISAKDYILATKLVREHRSLLYKKENEDFLADNATKASIQTTPSGLQFHVLTQGQGEKPTPDGQVTVHYRGTLIDGTEFDSSHQRGKESTFSLSKVIKGWCEGVLLMNPGSTFCFYIPHELAYGERGLDPKIPPYSTLIIEVELLSIP</sequence>